<organism evidence="2 3">
    <name type="scientific">Ceratodon purpureus</name>
    <name type="common">Fire moss</name>
    <name type="synonym">Dicranum purpureum</name>
    <dbReference type="NCBI Taxonomy" id="3225"/>
    <lineage>
        <taxon>Eukaryota</taxon>
        <taxon>Viridiplantae</taxon>
        <taxon>Streptophyta</taxon>
        <taxon>Embryophyta</taxon>
        <taxon>Bryophyta</taxon>
        <taxon>Bryophytina</taxon>
        <taxon>Bryopsida</taxon>
        <taxon>Dicranidae</taxon>
        <taxon>Pseudoditrichales</taxon>
        <taxon>Ditrichaceae</taxon>
        <taxon>Ceratodon</taxon>
    </lineage>
</organism>
<reference evidence="2" key="1">
    <citation type="submission" date="2020-06" db="EMBL/GenBank/DDBJ databases">
        <title>WGS assembly of Ceratodon purpureus strain R40.</title>
        <authorList>
            <person name="Carey S.B."/>
            <person name="Jenkins J."/>
            <person name="Shu S."/>
            <person name="Lovell J.T."/>
            <person name="Sreedasyam A."/>
            <person name="Maumus F."/>
            <person name="Tiley G.P."/>
            <person name="Fernandez-Pozo N."/>
            <person name="Barry K."/>
            <person name="Chen C."/>
            <person name="Wang M."/>
            <person name="Lipzen A."/>
            <person name="Daum C."/>
            <person name="Saski C.A."/>
            <person name="Payton A.C."/>
            <person name="Mcbreen J.C."/>
            <person name="Conrad R.E."/>
            <person name="Kollar L.M."/>
            <person name="Olsson S."/>
            <person name="Huttunen S."/>
            <person name="Landis J.B."/>
            <person name="Wickett N.J."/>
            <person name="Johnson M.G."/>
            <person name="Rensing S.A."/>
            <person name="Grimwood J."/>
            <person name="Schmutz J."/>
            <person name="Mcdaniel S.F."/>
        </authorList>
    </citation>
    <scope>NUCLEOTIDE SEQUENCE</scope>
    <source>
        <strain evidence="2">R40</strain>
    </source>
</reference>
<dbReference type="AlphaFoldDB" id="A0A8T0HL75"/>
<proteinExistence type="predicted"/>
<accession>A0A8T0HL75</accession>
<dbReference type="EMBL" id="CM026426">
    <property type="protein sequence ID" value="KAG0571557.1"/>
    <property type="molecule type" value="Genomic_DNA"/>
</dbReference>
<name>A0A8T0HL75_CERPU</name>
<feature type="region of interest" description="Disordered" evidence="1">
    <location>
        <begin position="1"/>
        <end position="68"/>
    </location>
</feature>
<evidence type="ECO:0000313" key="2">
    <source>
        <dbReference type="EMBL" id="KAG0571557.1"/>
    </source>
</evidence>
<keyword evidence="3" id="KW-1185">Reference proteome</keyword>
<feature type="compositionally biased region" description="Polar residues" evidence="1">
    <location>
        <begin position="1"/>
        <end position="17"/>
    </location>
</feature>
<feature type="region of interest" description="Disordered" evidence="1">
    <location>
        <begin position="91"/>
        <end position="121"/>
    </location>
</feature>
<evidence type="ECO:0000256" key="1">
    <source>
        <dbReference type="SAM" id="MobiDB-lite"/>
    </source>
</evidence>
<feature type="compositionally biased region" description="Basic and acidic residues" evidence="1">
    <location>
        <begin position="31"/>
        <end position="54"/>
    </location>
</feature>
<comment type="caution">
    <text evidence="2">The sequence shown here is derived from an EMBL/GenBank/DDBJ whole genome shotgun (WGS) entry which is preliminary data.</text>
</comment>
<sequence length="140" mass="15580">MGSGTSRHQRANNTTGDKTGEEVAAVGNVSRVHDDDVDHVEKEGDVSHDIRVNETTEGATSKNAMHSVTTSMQFRSTLSIRQPVPVEEIYQSISTDDDDNGHERSRQRSRSPVKARGISKENTVLDYLQRQPEIHIGLKR</sequence>
<protein>
    <submittedName>
        <fullName evidence="2">Uncharacterized protein</fullName>
    </submittedName>
</protein>
<feature type="compositionally biased region" description="Polar residues" evidence="1">
    <location>
        <begin position="55"/>
        <end position="68"/>
    </location>
</feature>
<evidence type="ECO:0000313" key="3">
    <source>
        <dbReference type="Proteomes" id="UP000822688"/>
    </source>
</evidence>
<gene>
    <name evidence="2" type="ORF">KC19_VG021800</name>
</gene>
<dbReference type="Proteomes" id="UP000822688">
    <property type="component" value="Chromosome V"/>
</dbReference>